<keyword evidence="5 9" id="KW-0175">Coiled coil</keyword>
<keyword evidence="3 8" id="KW-0547">Nucleotide-binding</keyword>
<keyword evidence="6 8" id="KW-0505">Motor protein</keyword>
<feature type="coiled-coil region" evidence="9">
    <location>
        <begin position="1720"/>
        <end position="1772"/>
    </location>
</feature>
<feature type="coiled-coil region" evidence="9">
    <location>
        <begin position="1438"/>
        <end position="1696"/>
    </location>
</feature>
<keyword evidence="1" id="KW-0150">Chloroplast</keyword>
<dbReference type="GO" id="GO:0007018">
    <property type="term" value="P:microtubule-based movement"/>
    <property type="evidence" value="ECO:0007669"/>
    <property type="project" value="InterPro"/>
</dbReference>
<feature type="coiled-coil region" evidence="9">
    <location>
        <begin position="576"/>
        <end position="603"/>
    </location>
</feature>
<feature type="coiled-coil region" evidence="9">
    <location>
        <begin position="1130"/>
        <end position="1157"/>
    </location>
</feature>
<dbReference type="SUPFAM" id="SSF52540">
    <property type="entry name" value="P-loop containing nucleoside triphosphate hydrolases"/>
    <property type="match status" value="1"/>
</dbReference>
<dbReference type="PANTHER" id="PTHR37739:SF8">
    <property type="entry name" value="KINESIN-LIKE PROTEIN KIN-12D"/>
    <property type="match status" value="1"/>
</dbReference>
<feature type="coiled-coil region" evidence="9">
    <location>
        <begin position="1222"/>
        <end position="1292"/>
    </location>
</feature>
<feature type="binding site" evidence="8">
    <location>
        <begin position="240"/>
        <end position="247"/>
    </location>
    <ligand>
        <name>ATP</name>
        <dbReference type="ChEBI" id="CHEBI:30616"/>
    </ligand>
</feature>
<feature type="region of interest" description="Disordered" evidence="10">
    <location>
        <begin position="59"/>
        <end position="81"/>
    </location>
</feature>
<evidence type="ECO:0000259" key="11">
    <source>
        <dbReference type="PROSITE" id="PS50067"/>
    </source>
</evidence>
<dbReference type="PRINTS" id="PR00380">
    <property type="entry name" value="KINESINHEAVY"/>
</dbReference>
<feature type="coiled-coil region" evidence="9">
    <location>
        <begin position="503"/>
        <end position="537"/>
    </location>
</feature>
<reference evidence="12" key="1">
    <citation type="submission" date="2021-08" db="EMBL/GenBank/DDBJ databases">
        <title>WGS assembly of Ceratopteris richardii.</title>
        <authorList>
            <person name="Marchant D.B."/>
            <person name="Chen G."/>
            <person name="Jenkins J."/>
            <person name="Shu S."/>
            <person name="Leebens-Mack J."/>
            <person name="Grimwood J."/>
            <person name="Schmutz J."/>
            <person name="Soltis P."/>
            <person name="Soltis D."/>
            <person name="Chen Z.-H."/>
        </authorList>
    </citation>
    <scope>NUCLEOTIDE SEQUENCE</scope>
    <source>
        <strain evidence="12">Whitten #5841</strain>
        <tissue evidence="12">Leaf</tissue>
    </source>
</reference>
<dbReference type="Gene3D" id="3.40.850.10">
    <property type="entry name" value="Kinesin motor domain"/>
    <property type="match status" value="1"/>
</dbReference>
<dbReference type="InterPro" id="IPR001752">
    <property type="entry name" value="Kinesin_motor_dom"/>
</dbReference>
<feature type="coiled-coil region" evidence="9">
    <location>
        <begin position="663"/>
        <end position="690"/>
    </location>
</feature>
<dbReference type="InterPro" id="IPR019821">
    <property type="entry name" value="Kinesin_motor_CS"/>
</dbReference>
<proteinExistence type="inferred from homology"/>
<dbReference type="OMA" id="VICEMEN"/>
<feature type="coiled-coil region" evidence="9">
    <location>
        <begin position="1939"/>
        <end position="1966"/>
    </location>
</feature>
<gene>
    <name evidence="12" type="ORF">KP509_33G001100</name>
</gene>
<evidence type="ECO:0000256" key="4">
    <source>
        <dbReference type="ARBA" id="ARBA00022840"/>
    </source>
</evidence>
<evidence type="ECO:0000256" key="2">
    <source>
        <dbReference type="ARBA" id="ARBA00022701"/>
    </source>
</evidence>
<evidence type="ECO:0000256" key="7">
    <source>
        <dbReference type="ARBA" id="ARBA00034488"/>
    </source>
</evidence>
<dbReference type="InterPro" id="IPR027417">
    <property type="entry name" value="P-loop_NTPase"/>
</dbReference>
<keyword evidence="4 8" id="KW-0067">ATP-binding</keyword>
<evidence type="ECO:0000256" key="9">
    <source>
        <dbReference type="SAM" id="Coils"/>
    </source>
</evidence>
<organism evidence="12 13">
    <name type="scientific">Ceratopteris richardii</name>
    <name type="common">Triangle waterfern</name>
    <dbReference type="NCBI Taxonomy" id="49495"/>
    <lineage>
        <taxon>Eukaryota</taxon>
        <taxon>Viridiplantae</taxon>
        <taxon>Streptophyta</taxon>
        <taxon>Embryophyta</taxon>
        <taxon>Tracheophyta</taxon>
        <taxon>Polypodiopsida</taxon>
        <taxon>Polypodiidae</taxon>
        <taxon>Polypodiales</taxon>
        <taxon>Pteridineae</taxon>
        <taxon>Pteridaceae</taxon>
        <taxon>Parkerioideae</taxon>
        <taxon>Ceratopteris</taxon>
    </lineage>
</organism>
<dbReference type="GO" id="GO:0003777">
    <property type="term" value="F:microtubule motor activity"/>
    <property type="evidence" value="ECO:0007669"/>
    <property type="project" value="InterPro"/>
</dbReference>
<dbReference type="Pfam" id="PF00225">
    <property type="entry name" value="Kinesin"/>
    <property type="match status" value="1"/>
</dbReference>
<evidence type="ECO:0000256" key="8">
    <source>
        <dbReference type="PROSITE-ProRule" id="PRU00283"/>
    </source>
</evidence>
<dbReference type="PROSITE" id="PS00411">
    <property type="entry name" value="KINESIN_MOTOR_1"/>
    <property type="match status" value="1"/>
</dbReference>
<evidence type="ECO:0000256" key="3">
    <source>
        <dbReference type="ARBA" id="ARBA00022741"/>
    </source>
</evidence>
<dbReference type="EMBL" id="CM035438">
    <property type="protein sequence ID" value="KAH7284885.1"/>
    <property type="molecule type" value="Genomic_DNA"/>
</dbReference>
<name>A0A8T2QN05_CERRI</name>
<protein>
    <recommendedName>
        <fullName evidence="11">Kinesin motor domain-containing protein</fullName>
    </recommendedName>
</protein>
<dbReference type="OrthoDB" id="3176171at2759"/>
<dbReference type="GO" id="GO:0008017">
    <property type="term" value="F:microtubule binding"/>
    <property type="evidence" value="ECO:0007669"/>
    <property type="project" value="InterPro"/>
</dbReference>
<dbReference type="Proteomes" id="UP000825935">
    <property type="component" value="Chromosome 33"/>
</dbReference>
<feature type="coiled-coil region" evidence="9">
    <location>
        <begin position="981"/>
        <end position="1036"/>
    </location>
</feature>
<keyword evidence="1" id="KW-0934">Plastid</keyword>
<keyword evidence="13" id="KW-1185">Reference proteome</keyword>
<dbReference type="PANTHER" id="PTHR37739">
    <property type="entry name" value="KINESIN-LIKE PROTEIN KIN-12D"/>
    <property type="match status" value="1"/>
</dbReference>
<accession>A0A8T2QN05</accession>
<evidence type="ECO:0000256" key="6">
    <source>
        <dbReference type="ARBA" id="ARBA00023175"/>
    </source>
</evidence>
<dbReference type="InterPro" id="IPR044986">
    <property type="entry name" value="KIF15/KIN-12"/>
</dbReference>
<evidence type="ECO:0000313" key="13">
    <source>
        <dbReference type="Proteomes" id="UP000825935"/>
    </source>
</evidence>
<evidence type="ECO:0000256" key="10">
    <source>
        <dbReference type="SAM" id="MobiDB-lite"/>
    </source>
</evidence>
<comment type="similarity">
    <text evidence="7">Belongs to the TRAFAC class myosin-kinesin ATPase superfamily. Kinesin family. KIN-12 subfamily.</text>
</comment>
<keyword evidence="2" id="KW-0493">Microtubule</keyword>
<dbReference type="PROSITE" id="PS50067">
    <property type="entry name" value="KINESIN_MOTOR_2"/>
    <property type="match status" value="1"/>
</dbReference>
<dbReference type="SMART" id="SM00129">
    <property type="entry name" value="KISc"/>
    <property type="match status" value="1"/>
</dbReference>
<dbReference type="GO" id="GO:0005874">
    <property type="term" value="C:microtubule"/>
    <property type="evidence" value="ECO:0007669"/>
    <property type="project" value="UniProtKB-KW"/>
</dbReference>
<sequence>MENSSALQLPTSSSARNRLPLAENLILGDGSNPPIKNRTFSVLDSKQQGENSWVFSTPAATTGKVNSGRHSHGTPPWTRKRAKRRLLPSSSVNEIQTNRLHASTANYELNDHDPHTAFKSTLFHSHSPSLNSSQHAKLAVLSSENAGSESDQELQRDHNVQVMVRIRPFNNAETDATGTGTCLKQESPHVLTWLGQPETKFTFDHVACASTSQDELFQVAGLPMVENCVNGYNSTIFAYGQTGSGKTYTMLGDIEALDRSLNSGCGITPRIFEYLFTRMKMELETSKKDNLKFTCKCSFLEIYNEQITDLLEPSSNNLQIHESPKSGVFVENLKEVEVKNVDDVVDLLLQGAANRHVAQTRENQESSRSHSVFTCVVESQYVSELVTSFRYGRLNLVDLAGSERQKASGAEGERLREAVNINKSLSTLGLVIMSLVDVAQGKQRHIPYRDSKLTFLLQDSLGGNSKTTIIATVSPAISCANETLSTLKFAQRAKFIQNNAIVNEGVSGDVKVLQLQIQDLKKELEQLQSRTQASKCMEPTTMIGTKATEILDNRSRISQNMEQVPNVSTERTLQDNNELAAVYEQLNQLVEAYERDLEYTRTLLQLKEDKIHRLHRVEDTVLSAENCLREENRALRQELCLLKERMDKHPELLRFAFENKRLIQQLRSQDESHRQERELLEAKLANLQKQVRENKSFAHLSASYASPPCSRGGTLKSEHIDTDFLMEGASRVDQEEANQMNIYDTIKDGTEALDEALCQIESMKNPFENNEVQEGLQPLLDGPFESDDRIMFALQQAFEIAKDIENEFSILCHIAAGENKRKRSPPLKKMLVRGKRMRVVQPDINKGEVDEADVHVGITNEQMNEAPPTSDPSCLIELQRSVKADIKDIEEPQVGYQELLQGIESSDRDAHAMLYKAENKRKPHIHSYSIVQSKLALAMVQEILGWERNMSKNNLDESYLEQVQKHLVRIQSQLQLENQGLDSLNILNRKLKKEKRCLASENIRLTQEIKKLQSDLMAREREIAALQEEKTVVTKEGLMANRFGITRQFEGCENQRTQVEHVYKQTMYEIKDTQNQIRFKLQKLIDEIKEGNHKFITIRKRMEAILSNLQKVESTKEMVADGDLDSFTCLDNIKSDAESIKRELDQAYKLSMRMEKKFVVTEREISDAVAVLERWLGEVEHIWEEERARIIIELDQARLHAAERMGEANETLERFKHGHLIIKEAEQMVNTLTKAMESAREQHLDLMKQWDEDRRNMFTEIAELKSLIAQKEDELQRKDKDLQQMLSDIERSKVLANSGVYEFHQSDDEIVRSHLPLNTRAVHSNSWICTVKHDLFTSQNIEVLANTRLHIHDSSEAADSTGHSNIVKTISSKVPLALERYDEGTNLLLEKLEGIVATLSHKEGGEDAWVRFLSSFALALSKLEEEANSCLSFSNVICETLDKTLAEKENLQEELKRKQELLKGSFFDLSLLQESTADYLNLKNKLLSLQEEFDMKAEKLRCAETENAVLENEVFNSKEKVASLERCIVELEELKASVSKENGEMKCNIRNARERISSLEAMLEEKDEKSRKLELELSAINILIEQEYTCSFDTAEQGINLIIAEKTKLQNMVSSLEKQLDIIKEAADTSKRISEEAQETIEVSMRCIQEKTREIKILESSIQELEDTINALESQIEILRRDAELQQLSREDLEMEFQALRHHSMNSKDNTQVKHSSELIMSLKKELAEKSSEIESLKLQVKELTVAAEVQASAHRQRLLSLEAMAENLNIERVDMRMLSPASKKPAEKNAGKRSTSPFKCISSGLAQQINSEKDEELYLNKCRIDELQDLAASRQKEIFRLNKKLAEVEAITYDVMKDLLGVKSDIMNHVDLKDTTKELSVLVKQTMNKEELEALRNIYTEEKISWSEERRRRQAEVIATRFAMEKTRQKNFLLKGENKRLRVDISKLKKRLLRLQEKLEEYCGAGQGHREHLQEVRRSWTFINHIDDKGRRLASVER</sequence>
<evidence type="ECO:0000256" key="1">
    <source>
        <dbReference type="ARBA" id="ARBA00022528"/>
    </source>
</evidence>
<dbReference type="FunFam" id="3.40.850.10:FF:000033">
    <property type="entry name" value="Kinesin-like protein KIN-12E"/>
    <property type="match status" value="1"/>
</dbReference>
<dbReference type="GO" id="GO:0005524">
    <property type="term" value="F:ATP binding"/>
    <property type="evidence" value="ECO:0007669"/>
    <property type="project" value="UniProtKB-UniRule"/>
</dbReference>
<evidence type="ECO:0000313" key="12">
    <source>
        <dbReference type="EMBL" id="KAH7284885.1"/>
    </source>
</evidence>
<dbReference type="InterPro" id="IPR036961">
    <property type="entry name" value="Kinesin_motor_dom_sf"/>
</dbReference>
<comment type="caution">
    <text evidence="12">The sequence shown here is derived from an EMBL/GenBank/DDBJ whole genome shotgun (WGS) entry which is preliminary data.</text>
</comment>
<evidence type="ECO:0000256" key="5">
    <source>
        <dbReference type="ARBA" id="ARBA00023054"/>
    </source>
</evidence>
<feature type="compositionally biased region" description="Basic residues" evidence="10">
    <location>
        <begin position="67"/>
        <end position="81"/>
    </location>
</feature>
<feature type="domain" description="Kinesin motor" evidence="11">
    <location>
        <begin position="159"/>
        <end position="496"/>
    </location>
</feature>